<keyword evidence="4 5" id="KW-0472">Membrane</keyword>
<keyword evidence="2 5" id="KW-0812">Transmembrane</keyword>
<feature type="transmembrane region" description="Helical" evidence="5">
    <location>
        <begin position="53"/>
        <end position="76"/>
    </location>
</feature>
<dbReference type="AlphaFoldDB" id="A0A5S3PVC0"/>
<sequence length="424" mass="48937">MFLENVFGLERLEKTRIFLLVLLAFCMPLHQKWSTIVLLALVVVSLVSKKHKATFWSLPFLLPPILYLMIALSLLYSERMEFRYLEQRASLMAFPIIFSASRLTSKDRVKLFEYFVLGCALAVLICFGNAFYNSFSIIDGELIFKPVVNDAFSFMYSVVRDGNYFFSSHFSVFHQTTYFAIYLNTAIAIILAFSLWKKSKIHFILLLLFPLVIFQLSSKISLLICGLIYVVYGLSRIGNKVYKGLFVAIIFSIGTLFLLQNPRSKIMIETLFERGFTIEPSERYGYSLRLMSWDAALYVASKNPFLGVGVGDTQKELNAVYESKGYTQPLKEELNAHNQFLQIALVCGVVGVLIFIWLLWNLIRKSRLSNTPNNRLFNLLFLIMITLSFLFESVLNRFSGISFFFFFYYLIITQEERKTMVNGN</sequence>
<accession>A0A5S3PVC0</accession>
<evidence type="ECO:0000256" key="1">
    <source>
        <dbReference type="ARBA" id="ARBA00004141"/>
    </source>
</evidence>
<evidence type="ECO:0000256" key="5">
    <source>
        <dbReference type="SAM" id="Phobius"/>
    </source>
</evidence>
<evidence type="ECO:0000256" key="4">
    <source>
        <dbReference type="ARBA" id="ARBA00023136"/>
    </source>
</evidence>
<comment type="subcellular location">
    <subcellularLocation>
        <location evidence="1">Membrane</location>
        <topology evidence="1">Multi-pass membrane protein</topology>
    </subcellularLocation>
</comment>
<dbReference type="EMBL" id="VATY01000001">
    <property type="protein sequence ID" value="TMM58951.1"/>
    <property type="molecule type" value="Genomic_DNA"/>
</dbReference>
<evidence type="ECO:0000313" key="7">
    <source>
        <dbReference type="EMBL" id="TMM58951.1"/>
    </source>
</evidence>
<evidence type="ECO:0000256" key="3">
    <source>
        <dbReference type="ARBA" id="ARBA00022989"/>
    </source>
</evidence>
<keyword evidence="7" id="KW-0436">Ligase</keyword>
<feature type="transmembrane region" description="Helical" evidence="5">
    <location>
        <begin position="380"/>
        <end position="411"/>
    </location>
</feature>
<dbReference type="InterPro" id="IPR007016">
    <property type="entry name" value="O-antigen_ligase-rel_domated"/>
</dbReference>
<dbReference type="GO" id="GO:0016874">
    <property type="term" value="F:ligase activity"/>
    <property type="evidence" value="ECO:0007669"/>
    <property type="project" value="UniProtKB-KW"/>
</dbReference>
<proteinExistence type="predicted"/>
<reference evidence="7 8" key="1">
    <citation type="submission" date="2019-05" db="EMBL/GenBank/DDBJ databases">
        <authorList>
            <person name="Zhang J.-Y."/>
            <person name="Feg X."/>
            <person name="Du Z.-J."/>
        </authorList>
    </citation>
    <scope>NUCLEOTIDE SEQUENCE [LARGE SCALE GENOMIC DNA]</scope>
    <source>
        <strain evidence="7 8">RZ26</strain>
    </source>
</reference>
<dbReference type="Pfam" id="PF04932">
    <property type="entry name" value="Wzy_C"/>
    <property type="match status" value="1"/>
</dbReference>
<protein>
    <submittedName>
        <fullName evidence="7">O-antigen ligase family protein</fullName>
    </submittedName>
</protein>
<name>A0A5S3PVC0_9FLAO</name>
<dbReference type="RefSeq" id="WP_138656884.1">
    <property type="nucleotide sequence ID" value="NZ_VATY01000001.1"/>
</dbReference>
<feature type="transmembrane region" description="Helical" evidence="5">
    <location>
        <begin position="340"/>
        <end position="360"/>
    </location>
</feature>
<feature type="transmembrane region" description="Helical" evidence="5">
    <location>
        <begin position="111"/>
        <end position="132"/>
    </location>
</feature>
<evidence type="ECO:0000259" key="6">
    <source>
        <dbReference type="Pfam" id="PF04932"/>
    </source>
</evidence>
<dbReference type="GO" id="GO:0016020">
    <property type="term" value="C:membrane"/>
    <property type="evidence" value="ECO:0007669"/>
    <property type="project" value="UniProtKB-SubCell"/>
</dbReference>
<comment type="caution">
    <text evidence="7">The sequence shown here is derived from an EMBL/GenBank/DDBJ whole genome shotgun (WGS) entry which is preliminary data.</text>
</comment>
<feature type="transmembrane region" description="Helical" evidence="5">
    <location>
        <begin position="177"/>
        <end position="196"/>
    </location>
</feature>
<feature type="domain" description="O-antigen ligase-related" evidence="6">
    <location>
        <begin position="205"/>
        <end position="356"/>
    </location>
</feature>
<dbReference type="OrthoDB" id="1430552at2"/>
<keyword evidence="8" id="KW-1185">Reference proteome</keyword>
<feature type="transmembrane region" description="Helical" evidence="5">
    <location>
        <begin position="241"/>
        <end position="259"/>
    </location>
</feature>
<evidence type="ECO:0000313" key="8">
    <source>
        <dbReference type="Proteomes" id="UP000310314"/>
    </source>
</evidence>
<organism evidence="7 8">
    <name type="scientific">Maribacter algarum</name>
    <name type="common">ex Zhang et al. 2020</name>
    <dbReference type="NCBI Taxonomy" id="2578118"/>
    <lineage>
        <taxon>Bacteria</taxon>
        <taxon>Pseudomonadati</taxon>
        <taxon>Bacteroidota</taxon>
        <taxon>Flavobacteriia</taxon>
        <taxon>Flavobacteriales</taxon>
        <taxon>Flavobacteriaceae</taxon>
        <taxon>Maribacter</taxon>
    </lineage>
</organism>
<dbReference type="PANTHER" id="PTHR37422">
    <property type="entry name" value="TEICHURONIC ACID BIOSYNTHESIS PROTEIN TUAE"/>
    <property type="match status" value="1"/>
</dbReference>
<evidence type="ECO:0000256" key="2">
    <source>
        <dbReference type="ARBA" id="ARBA00022692"/>
    </source>
</evidence>
<dbReference type="Proteomes" id="UP000310314">
    <property type="component" value="Unassembled WGS sequence"/>
</dbReference>
<feature type="transmembrane region" description="Helical" evidence="5">
    <location>
        <begin position="203"/>
        <end position="229"/>
    </location>
</feature>
<dbReference type="PANTHER" id="PTHR37422:SF13">
    <property type="entry name" value="LIPOPOLYSACCHARIDE BIOSYNTHESIS PROTEIN PA4999-RELATED"/>
    <property type="match status" value="1"/>
</dbReference>
<dbReference type="InterPro" id="IPR051533">
    <property type="entry name" value="WaaL-like"/>
</dbReference>
<keyword evidence="3 5" id="KW-1133">Transmembrane helix</keyword>
<gene>
    <name evidence="7" type="ORF">FEE95_05830</name>
</gene>
<feature type="transmembrane region" description="Helical" evidence="5">
    <location>
        <begin position="17"/>
        <end position="47"/>
    </location>
</feature>